<reference evidence="6 7" key="1">
    <citation type="submission" date="2021-01" db="EMBL/GenBank/DDBJ databases">
        <title>Genome public.</title>
        <authorList>
            <person name="Liu C."/>
            <person name="Sun Q."/>
        </authorList>
    </citation>
    <scope>NUCLEOTIDE SEQUENCE [LARGE SCALE GENOMIC DNA]</scope>
    <source>
        <strain evidence="6 7">YIM B02515</strain>
    </source>
</reference>
<sequence>MKLNTKYHGVKEYKEEDVITFKKGLPGFEELKRYILFPAEENELFNILHSIENEELGLIVISPFELVKDYEFKLNDEKLKELKIISPEEVMVLNTVTLSSNIEHITTNLKAPIIINIKERLGEQIILDNEMYKIKHPLLKKEVKALNGL</sequence>
<comment type="subcellular location">
    <subcellularLocation>
        <location evidence="5">Cytoplasm</location>
    </subcellularLocation>
</comment>
<dbReference type="PANTHER" id="PTHR39190">
    <property type="entry name" value="FLAGELLAR ASSEMBLY FACTOR FLIW"/>
    <property type="match status" value="1"/>
</dbReference>
<evidence type="ECO:0000256" key="5">
    <source>
        <dbReference type="HAMAP-Rule" id="MF_01185"/>
    </source>
</evidence>
<comment type="subunit">
    <text evidence="5">Interacts with translational regulator CsrA and flagellin(s).</text>
</comment>
<dbReference type="Proteomes" id="UP000632377">
    <property type="component" value="Unassembled WGS sequence"/>
</dbReference>
<keyword evidence="4 5" id="KW-0143">Chaperone</keyword>
<dbReference type="RefSeq" id="WP_202750749.1">
    <property type="nucleotide sequence ID" value="NZ_JAESWC010000018.1"/>
</dbReference>
<organism evidence="6 7">
    <name type="scientific">Clostridium rhizosphaerae</name>
    <dbReference type="NCBI Taxonomy" id="2803861"/>
    <lineage>
        <taxon>Bacteria</taxon>
        <taxon>Bacillati</taxon>
        <taxon>Bacillota</taxon>
        <taxon>Clostridia</taxon>
        <taxon>Eubacteriales</taxon>
        <taxon>Clostridiaceae</taxon>
        <taxon>Clostridium</taxon>
    </lineage>
</organism>
<dbReference type="SUPFAM" id="SSF141457">
    <property type="entry name" value="BH3618-like"/>
    <property type="match status" value="1"/>
</dbReference>
<dbReference type="InterPro" id="IPR024046">
    <property type="entry name" value="Flagellar_assmbl_FliW_dom_sf"/>
</dbReference>
<evidence type="ECO:0000256" key="4">
    <source>
        <dbReference type="ARBA" id="ARBA00023186"/>
    </source>
</evidence>
<comment type="caution">
    <text evidence="6">The sequence shown here is derived from an EMBL/GenBank/DDBJ whole genome shotgun (WGS) entry which is preliminary data.</text>
</comment>
<comment type="function">
    <text evidence="5">Acts as an anti-CsrA protein, binds CsrA and prevents it from repressing translation of its target genes, one of which is flagellin. Binds to flagellin and participates in the assembly of the flagellum.</text>
</comment>
<keyword evidence="6" id="KW-0969">Cilium</keyword>
<evidence type="ECO:0000313" key="6">
    <source>
        <dbReference type="EMBL" id="MBL4938010.1"/>
    </source>
</evidence>
<proteinExistence type="inferred from homology"/>
<keyword evidence="2 5" id="KW-1005">Bacterial flagellum biogenesis</keyword>
<protein>
    <recommendedName>
        <fullName evidence="5">Flagellar assembly factor FliW</fullName>
    </recommendedName>
</protein>
<keyword evidence="7" id="KW-1185">Reference proteome</keyword>
<evidence type="ECO:0000256" key="1">
    <source>
        <dbReference type="ARBA" id="ARBA00022490"/>
    </source>
</evidence>
<dbReference type="EMBL" id="JAESWC010000018">
    <property type="protein sequence ID" value="MBL4938010.1"/>
    <property type="molecule type" value="Genomic_DNA"/>
</dbReference>
<gene>
    <name evidence="5 6" type="primary">fliW</name>
    <name evidence="6" type="ORF">JK636_20065</name>
</gene>
<dbReference type="Pfam" id="PF02623">
    <property type="entry name" value="FliW"/>
    <property type="match status" value="1"/>
</dbReference>
<evidence type="ECO:0000256" key="2">
    <source>
        <dbReference type="ARBA" id="ARBA00022795"/>
    </source>
</evidence>
<keyword evidence="3 5" id="KW-0810">Translation regulation</keyword>
<dbReference type="PANTHER" id="PTHR39190:SF1">
    <property type="entry name" value="FLAGELLAR ASSEMBLY FACTOR FLIW"/>
    <property type="match status" value="1"/>
</dbReference>
<name>A0ABS1TF65_9CLOT</name>
<keyword evidence="6" id="KW-0966">Cell projection</keyword>
<dbReference type="NCBIfam" id="NF009793">
    <property type="entry name" value="PRK13285.1-1"/>
    <property type="match status" value="1"/>
</dbReference>
<comment type="similarity">
    <text evidence="5">Belongs to the FliW family.</text>
</comment>
<keyword evidence="6" id="KW-0282">Flagellum</keyword>
<dbReference type="Gene3D" id="2.30.290.10">
    <property type="entry name" value="BH3618-like"/>
    <property type="match status" value="1"/>
</dbReference>
<keyword evidence="1 5" id="KW-0963">Cytoplasm</keyword>
<dbReference type="InterPro" id="IPR003775">
    <property type="entry name" value="Flagellar_assembly_factor_FliW"/>
</dbReference>
<evidence type="ECO:0000313" key="7">
    <source>
        <dbReference type="Proteomes" id="UP000632377"/>
    </source>
</evidence>
<evidence type="ECO:0000256" key="3">
    <source>
        <dbReference type="ARBA" id="ARBA00022845"/>
    </source>
</evidence>
<accession>A0ABS1TF65</accession>
<dbReference type="HAMAP" id="MF_01185">
    <property type="entry name" value="FliW"/>
    <property type="match status" value="1"/>
</dbReference>